<dbReference type="Proteomes" id="UP001212152">
    <property type="component" value="Unassembled WGS sequence"/>
</dbReference>
<feature type="compositionally biased region" description="Acidic residues" evidence="4">
    <location>
        <begin position="399"/>
        <end position="411"/>
    </location>
</feature>
<dbReference type="GO" id="GO:0005634">
    <property type="term" value="C:nucleus"/>
    <property type="evidence" value="ECO:0007669"/>
    <property type="project" value="TreeGrafter"/>
</dbReference>
<dbReference type="GO" id="GO:0016279">
    <property type="term" value="F:protein-lysine N-methyltransferase activity"/>
    <property type="evidence" value="ECO:0007669"/>
    <property type="project" value="TreeGrafter"/>
</dbReference>
<organism evidence="6 7">
    <name type="scientific">Geranomyces variabilis</name>
    <dbReference type="NCBI Taxonomy" id="109894"/>
    <lineage>
        <taxon>Eukaryota</taxon>
        <taxon>Fungi</taxon>
        <taxon>Fungi incertae sedis</taxon>
        <taxon>Chytridiomycota</taxon>
        <taxon>Chytridiomycota incertae sedis</taxon>
        <taxon>Chytridiomycetes</taxon>
        <taxon>Spizellomycetales</taxon>
        <taxon>Powellomycetaceae</taxon>
        <taxon>Geranomyces</taxon>
    </lineage>
</organism>
<evidence type="ECO:0000256" key="4">
    <source>
        <dbReference type="SAM" id="MobiDB-lite"/>
    </source>
</evidence>
<dbReference type="PANTHER" id="PTHR13271">
    <property type="entry name" value="UNCHARACTERIZED PUTATIVE METHYLTRANSFERASE"/>
    <property type="match status" value="1"/>
</dbReference>
<dbReference type="EMBL" id="JADGJQ010000019">
    <property type="protein sequence ID" value="KAJ3179847.1"/>
    <property type="molecule type" value="Genomic_DNA"/>
</dbReference>
<feature type="compositionally biased region" description="Basic and acidic residues" evidence="4">
    <location>
        <begin position="412"/>
        <end position="439"/>
    </location>
</feature>
<gene>
    <name evidence="6" type="ORF">HDU87_002415</name>
</gene>
<dbReference type="InterPro" id="IPR015353">
    <property type="entry name" value="Rubisco_LSMT_subst-bd"/>
</dbReference>
<dbReference type="AlphaFoldDB" id="A0AAD5XT92"/>
<dbReference type="PANTHER" id="PTHR13271:SF34">
    <property type="entry name" value="N-LYSINE METHYLTRANSFERASE SETD6"/>
    <property type="match status" value="1"/>
</dbReference>
<dbReference type="Gene3D" id="3.90.1410.10">
    <property type="entry name" value="set domain protein methyltransferase, domain 1"/>
    <property type="match status" value="1"/>
</dbReference>
<protein>
    <recommendedName>
        <fullName evidence="5">Rubisco LSMT substrate-binding domain-containing protein</fullName>
    </recommendedName>
</protein>
<accession>A0AAD5XT92</accession>
<evidence type="ECO:0000256" key="3">
    <source>
        <dbReference type="ARBA" id="ARBA00022691"/>
    </source>
</evidence>
<feature type="region of interest" description="Disordered" evidence="4">
    <location>
        <begin position="397"/>
        <end position="439"/>
    </location>
</feature>
<sequence length="597" mass="64834">MTAPPTPTPEERLAALEAWFRDANIEYDREAVALHSTAAGAYSVRALVSLNEDQALARIPKDSVLSTKNCGIADLLETAGFDGVTGLAVAVMYERSLGPQSPWAGYLQAIPEYESIPILWSDDDVALLAGTDVEEQTARHRKSLSEEYDARVVPALTAEGLLGNAAAGAERFFSKTAFLHAASLASSRAFGVDAYHGDAMVPFADLFNHQTPSRTGEGGEHVHMVTDPEVCPHCGANGPCGCDDETDSEDHIEEVDEFHEDAEEVEEEEELVDAQSDGSGDEVEPPELYDPADWTIDDPDFDPHDPENFPETDVQDFLEMIVVRDCPEGAEVFNTYGAHGNDYLLTQYGFCEPRNLFDTLGVDADAVIAAASARVGAEKVQERVDFWKAIGREIVESVLEPEDEDGEDSEDERNAPRTTSEEMDHDGKEADGKDSSSPNHRDNFCFASTGQVSEGLLAFLHLLFSDVSRFAAFADNPESFLRHISTLRSRNWTAATPPMSKAARSAKRMGGKAAAGLPLPQSPTDRAISATLLAVATARGDAYPTTLEEDRARLKKRDALVDGPRRFALLLRIGEKEIVARAKKNYASVGAGVAARR</sequence>
<reference evidence="6" key="1">
    <citation type="submission" date="2020-05" db="EMBL/GenBank/DDBJ databases">
        <title>Phylogenomic resolution of chytrid fungi.</title>
        <authorList>
            <person name="Stajich J.E."/>
            <person name="Amses K."/>
            <person name="Simmons R."/>
            <person name="Seto K."/>
            <person name="Myers J."/>
            <person name="Bonds A."/>
            <person name="Quandt C.A."/>
            <person name="Barry K."/>
            <person name="Liu P."/>
            <person name="Grigoriev I."/>
            <person name="Longcore J.E."/>
            <person name="James T.Y."/>
        </authorList>
    </citation>
    <scope>NUCLEOTIDE SEQUENCE</scope>
    <source>
        <strain evidence="6">JEL0379</strain>
    </source>
</reference>
<evidence type="ECO:0000259" key="5">
    <source>
        <dbReference type="Pfam" id="PF09273"/>
    </source>
</evidence>
<name>A0AAD5XT92_9FUNG</name>
<dbReference type="InterPro" id="IPR036464">
    <property type="entry name" value="Rubisco_LSMT_subst-bd_sf"/>
</dbReference>
<proteinExistence type="predicted"/>
<keyword evidence="1" id="KW-0489">Methyltransferase</keyword>
<keyword evidence="7" id="KW-1185">Reference proteome</keyword>
<feature type="domain" description="Rubisco LSMT substrate-binding" evidence="5">
    <location>
        <begin position="452"/>
        <end position="578"/>
    </location>
</feature>
<keyword evidence="3" id="KW-0949">S-adenosyl-L-methionine</keyword>
<feature type="compositionally biased region" description="Acidic residues" evidence="4">
    <location>
        <begin position="256"/>
        <end position="272"/>
    </location>
</feature>
<dbReference type="SUPFAM" id="SSF82199">
    <property type="entry name" value="SET domain"/>
    <property type="match status" value="2"/>
</dbReference>
<keyword evidence="2" id="KW-0808">Transferase</keyword>
<dbReference type="Pfam" id="PF09273">
    <property type="entry name" value="Rubis-subs-bind"/>
    <property type="match status" value="1"/>
</dbReference>
<dbReference type="InterPro" id="IPR050600">
    <property type="entry name" value="SETD3_SETD6_MTase"/>
</dbReference>
<evidence type="ECO:0000256" key="2">
    <source>
        <dbReference type="ARBA" id="ARBA00022679"/>
    </source>
</evidence>
<dbReference type="InterPro" id="IPR046341">
    <property type="entry name" value="SET_dom_sf"/>
</dbReference>
<evidence type="ECO:0000313" key="6">
    <source>
        <dbReference type="EMBL" id="KAJ3179847.1"/>
    </source>
</evidence>
<dbReference type="SUPFAM" id="SSF81822">
    <property type="entry name" value="RuBisCo LSMT C-terminal, substrate-binding domain"/>
    <property type="match status" value="1"/>
</dbReference>
<evidence type="ECO:0000256" key="1">
    <source>
        <dbReference type="ARBA" id="ARBA00022603"/>
    </source>
</evidence>
<evidence type="ECO:0000313" key="7">
    <source>
        <dbReference type="Proteomes" id="UP001212152"/>
    </source>
</evidence>
<dbReference type="Gene3D" id="3.90.1420.10">
    <property type="entry name" value="Rubisco LSMT, substrate-binding domain"/>
    <property type="match status" value="1"/>
</dbReference>
<dbReference type="CDD" id="cd10527">
    <property type="entry name" value="SET_LSMT"/>
    <property type="match status" value="1"/>
</dbReference>
<feature type="region of interest" description="Disordered" evidence="4">
    <location>
        <begin position="256"/>
        <end position="288"/>
    </location>
</feature>
<dbReference type="GO" id="GO:0032259">
    <property type="term" value="P:methylation"/>
    <property type="evidence" value="ECO:0007669"/>
    <property type="project" value="UniProtKB-KW"/>
</dbReference>
<comment type="caution">
    <text evidence="6">The sequence shown here is derived from an EMBL/GenBank/DDBJ whole genome shotgun (WGS) entry which is preliminary data.</text>
</comment>